<sequence>MSPSDQALLFVCLRRVLLLSVALSAVAGQNIAEVGGGIDDDVLSHRKVIMISSVVTEVVADEVQGAITELVGGGGVHSVRTITEVDGGDVVRHRKVHSITEEDGRADDDDEVHAITNESVGADGKLSSASQVLYPARADANTAAADRLIATTMIVMLMVVTSERKKRSGRATWFSPAAVLTMLLLVVAASANSSAAARPLPTAAAAGHNEAAVAAVASETMPVKAAAPGHSSCTTDPNTQQPVRCIPH</sequence>
<organism evidence="3">
    <name type="scientific">Oryza nivara</name>
    <name type="common">Indian wild rice</name>
    <name type="synonym">Oryza sativa f. spontanea</name>
    <dbReference type="NCBI Taxonomy" id="4536"/>
    <lineage>
        <taxon>Eukaryota</taxon>
        <taxon>Viridiplantae</taxon>
        <taxon>Streptophyta</taxon>
        <taxon>Embryophyta</taxon>
        <taxon>Tracheophyta</taxon>
        <taxon>Spermatophyta</taxon>
        <taxon>Magnoliopsida</taxon>
        <taxon>Liliopsida</taxon>
        <taxon>Poales</taxon>
        <taxon>Poaceae</taxon>
        <taxon>BOP clade</taxon>
        <taxon>Oryzoideae</taxon>
        <taxon>Oryzeae</taxon>
        <taxon>Oryzinae</taxon>
        <taxon>Oryza</taxon>
    </lineage>
</organism>
<feature type="chain" id="PRO_5002363143" evidence="2">
    <location>
        <begin position="29"/>
        <end position="248"/>
    </location>
</feature>
<feature type="signal peptide" evidence="2">
    <location>
        <begin position="1"/>
        <end position="28"/>
    </location>
</feature>
<reference evidence="3" key="1">
    <citation type="submission" date="2015-04" db="UniProtKB">
        <authorList>
            <consortium name="EnsemblPlants"/>
        </authorList>
    </citation>
    <scope>IDENTIFICATION</scope>
    <source>
        <strain evidence="3">SL10</strain>
    </source>
</reference>
<keyword evidence="2" id="KW-0732">Signal</keyword>
<evidence type="ECO:0000313" key="3">
    <source>
        <dbReference type="EnsemblPlants" id="ONIVA09G06830.1"/>
    </source>
</evidence>
<name>A0A0E0IIF9_ORYNI</name>
<dbReference type="STRING" id="4536.A0A0E0IIF9"/>
<evidence type="ECO:0000313" key="4">
    <source>
        <dbReference type="Proteomes" id="UP000006591"/>
    </source>
</evidence>
<keyword evidence="4" id="KW-1185">Reference proteome</keyword>
<dbReference type="AlphaFoldDB" id="A0A0E0IIF9"/>
<dbReference type="Gramene" id="ONIVA09G06830.1">
    <property type="protein sequence ID" value="ONIVA09G06830.1"/>
    <property type="gene ID" value="ONIVA09G06830"/>
</dbReference>
<reference evidence="3" key="2">
    <citation type="submission" date="2018-04" db="EMBL/GenBank/DDBJ databases">
        <title>OnivRS2 (Oryza nivara Reference Sequence Version 2).</title>
        <authorList>
            <person name="Zhang J."/>
            <person name="Kudrna D."/>
            <person name="Lee S."/>
            <person name="Talag J."/>
            <person name="Rajasekar S."/>
            <person name="Welchert J."/>
            <person name="Hsing Y.-I."/>
            <person name="Wing R.A."/>
        </authorList>
    </citation>
    <scope>NUCLEOTIDE SEQUENCE [LARGE SCALE GENOMIC DNA]</scope>
    <source>
        <strain evidence="3">SL10</strain>
    </source>
</reference>
<proteinExistence type="predicted"/>
<accession>A0A0E0IIF9</accession>
<dbReference type="OMA" id="WHRRIMP"/>
<feature type="compositionally biased region" description="Polar residues" evidence="1">
    <location>
        <begin position="231"/>
        <end position="242"/>
    </location>
</feature>
<dbReference type="HOGENOM" id="CLU_1087325_0_0_1"/>
<protein>
    <submittedName>
        <fullName evidence="3">Uncharacterized protein</fullName>
    </submittedName>
</protein>
<dbReference type="Proteomes" id="UP000006591">
    <property type="component" value="Chromosome 9"/>
</dbReference>
<dbReference type="EnsemblPlants" id="ONIVA09G06830.1">
    <property type="protein sequence ID" value="ONIVA09G06830.1"/>
    <property type="gene ID" value="ONIVA09G06830"/>
</dbReference>
<feature type="region of interest" description="Disordered" evidence="1">
    <location>
        <begin position="226"/>
        <end position="248"/>
    </location>
</feature>
<evidence type="ECO:0000256" key="2">
    <source>
        <dbReference type="SAM" id="SignalP"/>
    </source>
</evidence>
<evidence type="ECO:0000256" key="1">
    <source>
        <dbReference type="SAM" id="MobiDB-lite"/>
    </source>
</evidence>